<dbReference type="Gene3D" id="3.40.630.30">
    <property type="match status" value="1"/>
</dbReference>
<protein>
    <submittedName>
        <fullName evidence="4">GNAT family N-acetyltransferase</fullName>
    </submittedName>
</protein>
<comment type="caution">
    <text evidence="4">The sequence shown here is derived from an EMBL/GenBank/DDBJ whole genome shotgun (WGS) entry which is preliminary data.</text>
</comment>
<dbReference type="CDD" id="cd04301">
    <property type="entry name" value="NAT_SF"/>
    <property type="match status" value="1"/>
</dbReference>
<reference evidence="4 5" key="1">
    <citation type="submission" date="2020-01" db="EMBL/GenBank/DDBJ databases">
        <title>Paenibacillus soybeanensis sp. nov. isolated from the nodules of soybean (Glycine max(L.) Merr).</title>
        <authorList>
            <person name="Wang H."/>
        </authorList>
    </citation>
    <scope>NUCLEOTIDE SEQUENCE [LARGE SCALE GENOMIC DNA]</scope>
    <source>
        <strain evidence="4 5">DSM 23054</strain>
    </source>
</reference>
<evidence type="ECO:0000259" key="3">
    <source>
        <dbReference type="PROSITE" id="PS51186"/>
    </source>
</evidence>
<dbReference type="OrthoDB" id="162775at2"/>
<keyword evidence="5" id="KW-1185">Reference proteome</keyword>
<proteinExistence type="predicted"/>
<evidence type="ECO:0000313" key="5">
    <source>
        <dbReference type="Proteomes" id="UP000558113"/>
    </source>
</evidence>
<dbReference type="RefSeq" id="WP_161697514.1">
    <property type="nucleotide sequence ID" value="NZ_JAAAMU010000005.1"/>
</dbReference>
<evidence type="ECO:0000256" key="2">
    <source>
        <dbReference type="ARBA" id="ARBA00023315"/>
    </source>
</evidence>
<dbReference type="InterPro" id="IPR000182">
    <property type="entry name" value="GNAT_dom"/>
</dbReference>
<dbReference type="Pfam" id="PF00583">
    <property type="entry name" value="Acetyltransf_1"/>
    <property type="match status" value="1"/>
</dbReference>
<gene>
    <name evidence="4" type="ORF">GT003_11080</name>
</gene>
<sequence length="152" mass="17571">MEFRIRRLEDKEEIPYDLLLLADPSRELVEAYIQKGQCYLAYRNDEVVGEFVLVEIAPYALEIINIAVKEAFRRQGIGKRLMLEAIEEAKKRGAKHVEIGTGNSSVHPLNLYQSCGFRIIGIDKGFFIRNYAEEIYEDGIQCTDMIRLRLDL</sequence>
<feature type="domain" description="N-acetyltransferase" evidence="3">
    <location>
        <begin position="1"/>
        <end position="152"/>
    </location>
</feature>
<accession>A0A7X4YNB9</accession>
<dbReference type="PANTHER" id="PTHR43420:SF41">
    <property type="entry name" value="IAA ACETYLTRANSFERASE"/>
    <property type="match status" value="1"/>
</dbReference>
<dbReference type="InterPro" id="IPR016181">
    <property type="entry name" value="Acyl_CoA_acyltransferase"/>
</dbReference>
<dbReference type="EMBL" id="JAAAMU010000005">
    <property type="protein sequence ID" value="NBC69536.1"/>
    <property type="molecule type" value="Genomic_DNA"/>
</dbReference>
<dbReference type="PROSITE" id="PS51186">
    <property type="entry name" value="GNAT"/>
    <property type="match status" value="1"/>
</dbReference>
<dbReference type="PANTHER" id="PTHR43420">
    <property type="entry name" value="ACETYLTRANSFERASE"/>
    <property type="match status" value="1"/>
</dbReference>
<keyword evidence="2" id="KW-0012">Acyltransferase</keyword>
<evidence type="ECO:0000313" key="4">
    <source>
        <dbReference type="EMBL" id="NBC69536.1"/>
    </source>
</evidence>
<dbReference type="InterPro" id="IPR050680">
    <property type="entry name" value="YpeA/RimI_acetyltransf"/>
</dbReference>
<dbReference type="Proteomes" id="UP000558113">
    <property type="component" value="Unassembled WGS sequence"/>
</dbReference>
<dbReference type="SUPFAM" id="SSF55729">
    <property type="entry name" value="Acyl-CoA N-acyltransferases (Nat)"/>
    <property type="match status" value="1"/>
</dbReference>
<dbReference type="AlphaFoldDB" id="A0A7X4YNB9"/>
<dbReference type="GO" id="GO:0016747">
    <property type="term" value="F:acyltransferase activity, transferring groups other than amino-acyl groups"/>
    <property type="evidence" value="ECO:0007669"/>
    <property type="project" value="InterPro"/>
</dbReference>
<name>A0A7X4YNB9_9BACL</name>
<evidence type="ECO:0000256" key="1">
    <source>
        <dbReference type="ARBA" id="ARBA00022679"/>
    </source>
</evidence>
<keyword evidence="1 4" id="KW-0808">Transferase</keyword>
<organism evidence="4 5">
    <name type="scientific">Paenibacillus sacheonensis</name>
    <dbReference type="NCBI Taxonomy" id="742054"/>
    <lineage>
        <taxon>Bacteria</taxon>
        <taxon>Bacillati</taxon>
        <taxon>Bacillota</taxon>
        <taxon>Bacilli</taxon>
        <taxon>Bacillales</taxon>
        <taxon>Paenibacillaceae</taxon>
        <taxon>Paenibacillus</taxon>
    </lineage>
</organism>